<dbReference type="EMBL" id="DXHS01000091">
    <property type="protein sequence ID" value="HIW02846.1"/>
    <property type="molecule type" value="Genomic_DNA"/>
</dbReference>
<dbReference type="InterPro" id="IPR022038">
    <property type="entry name" value="Ig-like_bact"/>
</dbReference>
<feature type="domain" description="Ig-like" evidence="2">
    <location>
        <begin position="41"/>
        <end position="103"/>
    </location>
</feature>
<reference evidence="3" key="1">
    <citation type="journal article" date="2021" name="PeerJ">
        <title>Extensive microbial diversity within the chicken gut microbiome revealed by metagenomics and culture.</title>
        <authorList>
            <person name="Gilroy R."/>
            <person name="Ravi A."/>
            <person name="Getino M."/>
            <person name="Pursley I."/>
            <person name="Horton D.L."/>
            <person name="Alikhan N.F."/>
            <person name="Baker D."/>
            <person name="Gharbi K."/>
            <person name="Hall N."/>
            <person name="Watson M."/>
            <person name="Adriaenssens E.M."/>
            <person name="Foster-Nyarko E."/>
            <person name="Jarju S."/>
            <person name="Secka A."/>
            <person name="Antonio M."/>
            <person name="Oren A."/>
            <person name="Chaudhuri R.R."/>
            <person name="La Ragione R."/>
            <person name="Hildebrand F."/>
            <person name="Pallen M.J."/>
        </authorList>
    </citation>
    <scope>NUCLEOTIDE SEQUENCE</scope>
    <source>
        <strain evidence="3">12435</strain>
    </source>
</reference>
<gene>
    <name evidence="3" type="ORF">H9892_05860</name>
</gene>
<comment type="caution">
    <text evidence="3">The sequence shown here is derived from an EMBL/GenBank/DDBJ whole genome shotgun (WGS) entry which is preliminary data.</text>
</comment>
<dbReference type="AlphaFoldDB" id="A0A9D1Q171"/>
<dbReference type="Gene3D" id="2.60.40.3630">
    <property type="match status" value="3"/>
</dbReference>
<feature type="chain" id="PRO_5038342015" evidence="1">
    <location>
        <begin position="23"/>
        <end position="627"/>
    </location>
</feature>
<reference evidence="3" key="2">
    <citation type="submission" date="2021-04" db="EMBL/GenBank/DDBJ databases">
        <authorList>
            <person name="Gilroy R."/>
        </authorList>
    </citation>
    <scope>NUCLEOTIDE SEQUENCE</scope>
    <source>
        <strain evidence="3">12435</strain>
    </source>
</reference>
<dbReference type="PROSITE" id="PS51257">
    <property type="entry name" value="PROKAR_LIPOPROTEIN"/>
    <property type="match status" value="1"/>
</dbReference>
<name>A0A9D1Q171_9FIRM</name>
<feature type="non-terminal residue" evidence="3">
    <location>
        <position position="627"/>
    </location>
</feature>
<evidence type="ECO:0000313" key="4">
    <source>
        <dbReference type="Proteomes" id="UP000823990"/>
    </source>
</evidence>
<dbReference type="Proteomes" id="UP000823990">
    <property type="component" value="Unassembled WGS sequence"/>
</dbReference>
<organism evidence="3 4">
    <name type="scientific">Candidatus Protoclostridium stercorigallinarum</name>
    <dbReference type="NCBI Taxonomy" id="2838741"/>
    <lineage>
        <taxon>Bacteria</taxon>
        <taxon>Bacillati</taxon>
        <taxon>Bacillota</taxon>
        <taxon>Clostridia</taxon>
        <taxon>Candidatus Protoclostridium</taxon>
    </lineage>
</organism>
<sequence>MRSAGKWLTVLLVAAIAMSSLAFVACGGVTLSSVTAECAVTEYYVGDAFDMSGVTVTAHYSDGSSRTVAGWTVEGGESLAAGTTSVRLSYTEDGVTVSTDVAITVAERPHVHDYAEEWKSDGTNHWRECSCGEKTDVAAHVWSPKTDVTTDVSCTTDGKEIVTCSVCGYSKEQTITALDHDFDIPKFDDNSHWYQCSRCDEESEHAPHDLTLTVTGMKTEYFDGEKVTADGASASVSCDCGYTKSVAASELTVPSDPLTLEDDGAVITVSYGELKSDIKVTVKERALGSISVKPGIKQDYALNETFAGGTLVLAYEGGGSRETELTAEMLTGFDTSTPGKKTVTVSYENKTTEFDIYVGRDADTGYYRLGSETNVPYKVQVEDGSYVDMNAALLQQGDATSKFENTAKDSSGKTYPNGAEGYSTANISVKGNKITLRFVSDYAGKFTLGLRGQSGTGKGLSDQALDKAFAVTVNGDPATITGTLDAGSSTNTAWCDMTVWTLLKDVLGEQPMKKGVNEIEFAFLGNTTDNALRFPNLDYFTVTFTEIYDDSEHTLTIVGGKANGSDTVSLAYGAAIPEITWDDEENIIGWTFGSKAYTDISGLTMIAGDATLRAVYVSDCTYKSAGG</sequence>
<accession>A0A9D1Q171</accession>
<feature type="domain" description="Ig-like" evidence="2">
    <location>
        <begin position="313"/>
        <end position="358"/>
    </location>
</feature>
<proteinExistence type="predicted"/>
<evidence type="ECO:0000259" key="2">
    <source>
        <dbReference type="Pfam" id="PF07523"/>
    </source>
</evidence>
<dbReference type="Pfam" id="PF07523">
    <property type="entry name" value="Big_3"/>
    <property type="match status" value="2"/>
</dbReference>
<protein>
    <submittedName>
        <fullName evidence="3">Bacterial Ig-like domain-containing protein</fullName>
    </submittedName>
</protein>
<evidence type="ECO:0000256" key="1">
    <source>
        <dbReference type="SAM" id="SignalP"/>
    </source>
</evidence>
<evidence type="ECO:0000313" key="3">
    <source>
        <dbReference type="EMBL" id="HIW02846.1"/>
    </source>
</evidence>
<keyword evidence="1" id="KW-0732">Signal</keyword>
<feature type="signal peptide" evidence="1">
    <location>
        <begin position="1"/>
        <end position="22"/>
    </location>
</feature>